<protein>
    <submittedName>
        <fullName evidence="2">Uncharacterized protein</fullName>
    </submittedName>
</protein>
<sequence>MNIFIRFVFILFYLLGMMAIYLSTVDKYDVIYDMDPMIHQGSLINNSNNGKVLSGVILFFILISQISFFYFEKSRKWKWATGIMTGIACFLFFIR</sequence>
<dbReference type="Proteomes" id="UP000677515">
    <property type="component" value="Chromosome"/>
</dbReference>
<evidence type="ECO:0000256" key="1">
    <source>
        <dbReference type="SAM" id="Phobius"/>
    </source>
</evidence>
<proteinExistence type="predicted"/>
<keyword evidence="1" id="KW-0812">Transmembrane</keyword>
<organism evidence="2 3">
    <name type="scientific">Erwinia rhapontici</name>
    <name type="common">Pectobacterium rhapontici</name>
    <dbReference type="NCBI Taxonomy" id="55212"/>
    <lineage>
        <taxon>Bacteria</taxon>
        <taxon>Pseudomonadati</taxon>
        <taxon>Pseudomonadota</taxon>
        <taxon>Gammaproteobacteria</taxon>
        <taxon>Enterobacterales</taxon>
        <taxon>Erwiniaceae</taxon>
        <taxon>Erwinia</taxon>
    </lineage>
</organism>
<feature type="transmembrane region" description="Helical" evidence="1">
    <location>
        <begin position="77"/>
        <end position="94"/>
    </location>
</feature>
<keyword evidence="1" id="KW-0472">Membrane</keyword>
<feature type="transmembrane region" description="Helical" evidence="1">
    <location>
        <begin position="7"/>
        <end position="24"/>
    </location>
</feature>
<evidence type="ECO:0000313" key="2">
    <source>
        <dbReference type="EMBL" id="BCQ35973.1"/>
    </source>
</evidence>
<keyword evidence="3" id="KW-1185">Reference proteome</keyword>
<accession>A0ABM7N3J4</accession>
<feature type="transmembrane region" description="Helical" evidence="1">
    <location>
        <begin position="52"/>
        <end position="70"/>
    </location>
</feature>
<gene>
    <name evidence="2" type="ORF">ERHA53_33160</name>
</gene>
<evidence type="ECO:0000313" key="3">
    <source>
        <dbReference type="Proteomes" id="UP000677515"/>
    </source>
</evidence>
<name>A0ABM7N3J4_ERWRD</name>
<dbReference type="EMBL" id="AP024329">
    <property type="protein sequence ID" value="BCQ35973.1"/>
    <property type="molecule type" value="Genomic_DNA"/>
</dbReference>
<reference evidence="2 3" key="1">
    <citation type="submission" date="2021-01" db="EMBL/GenBank/DDBJ databases">
        <title>Complete genome sequence of Erwinia rhapontici MAFF 311153.</title>
        <authorList>
            <person name="Morohoshi T."/>
            <person name="Someya N."/>
        </authorList>
    </citation>
    <scope>NUCLEOTIDE SEQUENCE [LARGE SCALE GENOMIC DNA]</scope>
    <source>
        <strain evidence="2 3">MAFF 311153</strain>
    </source>
</reference>
<keyword evidence="1" id="KW-1133">Transmembrane helix</keyword>